<dbReference type="PANTHER" id="PTHR43806">
    <property type="entry name" value="PEPTIDASE S8"/>
    <property type="match status" value="1"/>
</dbReference>
<keyword evidence="6 7" id="KW-0720">Serine protease</keyword>
<dbReference type="PROSITE" id="PS51892">
    <property type="entry name" value="SUBTILASE"/>
    <property type="match status" value="1"/>
</dbReference>
<keyword evidence="11" id="KW-1185">Reference proteome</keyword>
<dbReference type="GO" id="GO:0004252">
    <property type="term" value="F:serine-type endopeptidase activity"/>
    <property type="evidence" value="ECO:0007669"/>
    <property type="project" value="UniProtKB-UniRule"/>
</dbReference>
<dbReference type="Proteomes" id="UP001596417">
    <property type="component" value="Unassembled WGS sequence"/>
</dbReference>
<dbReference type="InterPro" id="IPR022398">
    <property type="entry name" value="Peptidase_S8_His-AS"/>
</dbReference>
<dbReference type="EC" id="3.4.-.-" evidence="10"/>
<dbReference type="SUPFAM" id="SSF52743">
    <property type="entry name" value="Subtilisin-like"/>
    <property type="match status" value="1"/>
</dbReference>
<dbReference type="InterPro" id="IPR015500">
    <property type="entry name" value="Peptidase_S8_subtilisin-rel"/>
</dbReference>
<proteinExistence type="inferred from homology"/>
<evidence type="ECO:0000259" key="9">
    <source>
        <dbReference type="Pfam" id="PF00082"/>
    </source>
</evidence>
<accession>A0ABD5YLC6</accession>
<dbReference type="RefSeq" id="WP_264383042.1">
    <property type="nucleotide sequence ID" value="NZ_JBHTAX010000001.1"/>
</dbReference>
<dbReference type="GO" id="GO:0006508">
    <property type="term" value="P:proteolysis"/>
    <property type="evidence" value="ECO:0007669"/>
    <property type="project" value="UniProtKB-KW"/>
</dbReference>
<evidence type="ECO:0000256" key="6">
    <source>
        <dbReference type="ARBA" id="ARBA00022825"/>
    </source>
</evidence>
<evidence type="ECO:0000256" key="4">
    <source>
        <dbReference type="ARBA" id="ARBA00022670"/>
    </source>
</evidence>
<dbReference type="AlphaFoldDB" id="A0ABD5YLC6"/>
<comment type="caution">
    <text evidence="10">The sequence shown here is derived from an EMBL/GenBank/DDBJ whole genome shotgun (WGS) entry which is preliminary data.</text>
</comment>
<dbReference type="Pfam" id="PF00082">
    <property type="entry name" value="Peptidase_S8"/>
    <property type="match status" value="1"/>
</dbReference>
<feature type="active site" description="Charge relay system" evidence="7">
    <location>
        <position position="191"/>
    </location>
</feature>
<evidence type="ECO:0000256" key="8">
    <source>
        <dbReference type="SAM" id="MobiDB-lite"/>
    </source>
</evidence>
<dbReference type="PROSITE" id="PS00137">
    <property type="entry name" value="SUBTILASE_HIS"/>
    <property type="match status" value="1"/>
</dbReference>
<feature type="active site" description="Charge relay system" evidence="7">
    <location>
        <position position="344"/>
    </location>
</feature>
<dbReference type="Gene3D" id="3.40.50.200">
    <property type="entry name" value="Peptidase S8/S53 domain"/>
    <property type="match status" value="1"/>
</dbReference>
<name>A0ABD5YLC6_9EURY</name>
<sequence>MREKDSMNRRTFLQLSGFAGIAGFTGFASAVPERESGSSVELLVGTSATTERPHTVVTPYLPNGTRIVHENDTLGYVAVEFPEQSSSQVYTALKQASMEQGPVSYVEPNGTHRALYEPNDPLYSNQNIHQMINTPAAWDETLGDSDVTIAVIDQGVAYGHPDLQGNARSDPGHDFVDDDSDPAPDTSDESHGSHIAGIAAAGVDNGTGIAGIGNSTLLSVRALDEMGSGAISDIADGIQWAADQGADVINLSLGGGGPSQTMDQALAYAVDNGALPIAAAGGSASSEVAYPAANSKCLAVSALDSDRTLASYSNYGEAIELAAPGTNVLSTVPGSDYEVRSGTSMAASVVSGVAGLTLSQWDLTNSELRAHLKDTTVNVGIPEDEQGSGLVDAGNAVTTPP</sequence>
<dbReference type="PANTHER" id="PTHR43806:SF11">
    <property type="entry name" value="CEREVISIN-RELATED"/>
    <property type="match status" value="1"/>
</dbReference>
<organism evidence="10 11">
    <name type="scientific">Halocatena marina</name>
    <dbReference type="NCBI Taxonomy" id="2934937"/>
    <lineage>
        <taxon>Archaea</taxon>
        <taxon>Methanobacteriati</taxon>
        <taxon>Methanobacteriota</taxon>
        <taxon>Stenosarchaea group</taxon>
        <taxon>Halobacteria</taxon>
        <taxon>Halobacteriales</taxon>
        <taxon>Natronomonadaceae</taxon>
        <taxon>Halocatena</taxon>
    </lineage>
</organism>
<evidence type="ECO:0000256" key="7">
    <source>
        <dbReference type="PROSITE-ProRule" id="PRU01240"/>
    </source>
</evidence>
<dbReference type="PROSITE" id="PS51318">
    <property type="entry name" value="TAT"/>
    <property type="match status" value="1"/>
</dbReference>
<dbReference type="InterPro" id="IPR034084">
    <property type="entry name" value="Thermitase-like_dom"/>
</dbReference>
<keyword evidence="3" id="KW-0964">Secreted</keyword>
<keyword evidence="4 7" id="KW-0645">Protease</keyword>
<evidence type="ECO:0000256" key="1">
    <source>
        <dbReference type="ARBA" id="ARBA00004613"/>
    </source>
</evidence>
<evidence type="ECO:0000256" key="5">
    <source>
        <dbReference type="ARBA" id="ARBA00022801"/>
    </source>
</evidence>
<keyword evidence="5 7" id="KW-0378">Hydrolase</keyword>
<dbReference type="InterPro" id="IPR006311">
    <property type="entry name" value="TAT_signal"/>
</dbReference>
<dbReference type="EMBL" id="JBHTAX010000001">
    <property type="protein sequence ID" value="MFC7190188.1"/>
    <property type="molecule type" value="Genomic_DNA"/>
</dbReference>
<dbReference type="CDD" id="cd07484">
    <property type="entry name" value="Peptidases_S8_Thermitase_like"/>
    <property type="match status" value="1"/>
</dbReference>
<dbReference type="InterPro" id="IPR000209">
    <property type="entry name" value="Peptidase_S8/S53_dom"/>
</dbReference>
<comment type="similarity">
    <text evidence="2 7">Belongs to the peptidase S8 family.</text>
</comment>
<feature type="region of interest" description="Disordered" evidence="8">
    <location>
        <begin position="379"/>
        <end position="401"/>
    </location>
</feature>
<dbReference type="InterPro" id="IPR050131">
    <property type="entry name" value="Peptidase_S8_subtilisin-like"/>
</dbReference>
<evidence type="ECO:0000256" key="3">
    <source>
        <dbReference type="ARBA" id="ARBA00022525"/>
    </source>
</evidence>
<evidence type="ECO:0000313" key="11">
    <source>
        <dbReference type="Proteomes" id="UP001596417"/>
    </source>
</evidence>
<comment type="subcellular location">
    <subcellularLocation>
        <location evidence="1">Secreted</location>
    </subcellularLocation>
</comment>
<feature type="domain" description="Peptidase S8/S53" evidence="9">
    <location>
        <begin position="145"/>
        <end position="389"/>
    </location>
</feature>
<feature type="active site" description="Charge relay system" evidence="7">
    <location>
        <position position="153"/>
    </location>
</feature>
<dbReference type="GO" id="GO:0005576">
    <property type="term" value="C:extracellular region"/>
    <property type="evidence" value="ECO:0007669"/>
    <property type="project" value="UniProtKB-SubCell"/>
</dbReference>
<evidence type="ECO:0000313" key="10">
    <source>
        <dbReference type="EMBL" id="MFC7190188.1"/>
    </source>
</evidence>
<evidence type="ECO:0000256" key="2">
    <source>
        <dbReference type="ARBA" id="ARBA00011073"/>
    </source>
</evidence>
<gene>
    <name evidence="10" type="ORF">ACFQL7_10200</name>
</gene>
<reference evidence="10 11" key="1">
    <citation type="journal article" date="2019" name="Int. J. Syst. Evol. Microbiol.">
        <title>The Global Catalogue of Microorganisms (GCM) 10K type strain sequencing project: providing services to taxonomists for standard genome sequencing and annotation.</title>
        <authorList>
            <consortium name="The Broad Institute Genomics Platform"/>
            <consortium name="The Broad Institute Genome Sequencing Center for Infectious Disease"/>
            <person name="Wu L."/>
            <person name="Ma J."/>
        </authorList>
    </citation>
    <scope>NUCLEOTIDE SEQUENCE [LARGE SCALE GENOMIC DNA]</scope>
    <source>
        <strain evidence="10 11">RDMS1</strain>
    </source>
</reference>
<feature type="region of interest" description="Disordered" evidence="8">
    <location>
        <begin position="160"/>
        <end position="192"/>
    </location>
</feature>
<dbReference type="PRINTS" id="PR00723">
    <property type="entry name" value="SUBTILISIN"/>
</dbReference>
<protein>
    <submittedName>
        <fullName evidence="10">S8 family peptidase</fullName>
        <ecNumber evidence="10">3.4.-.-</ecNumber>
    </submittedName>
</protein>
<dbReference type="InterPro" id="IPR036852">
    <property type="entry name" value="Peptidase_S8/S53_dom_sf"/>
</dbReference>